<dbReference type="InterPro" id="IPR036852">
    <property type="entry name" value="Peptidase_S8/S53_dom_sf"/>
</dbReference>
<feature type="active site" description="Charge relay system" evidence="6">
    <location>
        <position position="147"/>
    </location>
</feature>
<dbReference type="OrthoDB" id="10256524at2759"/>
<dbReference type="GO" id="GO:0004252">
    <property type="term" value="F:serine-type endopeptidase activity"/>
    <property type="evidence" value="ECO:0007669"/>
    <property type="project" value="UniProtKB-UniRule"/>
</dbReference>
<sequence>MRTWIFTVALSLTGTAAAQQDVKPDETAVRFAKSYIVEYAATDCPIQGTVGKRSSLASTDGVKVVRGFDSDVFNGASVETTDLNLDDLLGLPDVVGVWPNQPVYLEPSAPAGADLQAVLSVVHTVTGVSKLHDQGVFGKGVKVGVVDSGIWYDHYALGGGFGDGFKVAGGYDFVGDQFWPTVGYDKEPDADPVDLVGHGTHVAGIIAGKSDNFTGVAPDSTLFAYKVIARQGSTDSATLIEAFLRAYDDGVDIITCSIGGTSGWAEEAWALVASRLVEQGVVVTISAANSGSQGPFYSSNGSSGRNVLAIASADTPTVETTRASSFTSWGLLYDLTVKPDVAAPGGSIYSTYLDNRWITMSGTSMACPYVAGVAALYISAFGGRQVHGKGFALALSKQIVASARPLKYHDSAYSELDAPVPQVGNGLVDAFKLFHSNTTLDFQPIALNDTRYFSRYHDITVKNGGSEDVTYQLSAQDVYGVETLISNNATQDKQVKARGDLVPQKLAADVSLPREFTLKPGESKTVSINFKNPETLGWNAAALPLYSGRIIVAGDNGEELSVPYAGVAADVRKELTPLFRNGFPYIQSGVPAVSGKTSFTFNLSLDSQDFPKVYHSIIWGTRELRWDIFGAGWTERQWVYPPVVGENGYVGSGAYWRGSGQAPDFDPSMWDPEETLSYPKINQARGNFAVENWWFGKLANGSKIAIGNYTLRYAALRPFGNPSHSDNWATFTTPIEVLGQY</sequence>
<protein>
    <submittedName>
        <fullName evidence="11">Putative subtilase</fullName>
    </submittedName>
</protein>
<dbReference type="InterPro" id="IPR022398">
    <property type="entry name" value="Peptidase_S8_His-AS"/>
</dbReference>
<dbReference type="PRINTS" id="PR00723">
    <property type="entry name" value="SUBTILISIN"/>
</dbReference>
<dbReference type="Gene3D" id="2.60.40.10">
    <property type="entry name" value="Immunoglobulins"/>
    <property type="match status" value="1"/>
</dbReference>
<comment type="similarity">
    <text evidence="1 6 7">Belongs to the peptidase S8 family.</text>
</comment>
<keyword evidence="2 6" id="KW-0645">Protease</keyword>
<dbReference type="InterPro" id="IPR010435">
    <property type="entry name" value="C5a/SBT2-like_Fn3"/>
</dbReference>
<dbReference type="PROSITE" id="PS00138">
    <property type="entry name" value="SUBTILASE_SER"/>
    <property type="match status" value="1"/>
</dbReference>
<evidence type="ECO:0000256" key="7">
    <source>
        <dbReference type="RuleBase" id="RU003355"/>
    </source>
</evidence>
<dbReference type="Pfam" id="PF00082">
    <property type="entry name" value="Peptidase_S8"/>
    <property type="match status" value="1"/>
</dbReference>
<dbReference type="STRING" id="1173701.A0A066XC07"/>
<keyword evidence="3 8" id="KW-0732">Signal</keyword>
<feature type="signal peptide" evidence="8">
    <location>
        <begin position="1"/>
        <end position="18"/>
    </location>
</feature>
<feature type="domain" description="Peptidase S8/S53" evidence="9">
    <location>
        <begin position="138"/>
        <end position="383"/>
    </location>
</feature>
<dbReference type="InterPro" id="IPR013783">
    <property type="entry name" value="Ig-like_fold"/>
</dbReference>
<dbReference type="PROSITE" id="PS00137">
    <property type="entry name" value="SUBTILASE_HIS"/>
    <property type="match status" value="1"/>
</dbReference>
<organism evidence="11 12">
    <name type="scientific">Colletotrichum sublineola</name>
    <name type="common">Sorghum anthracnose fungus</name>
    <dbReference type="NCBI Taxonomy" id="1173701"/>
    <lineage>
        <taxon>Eukaryota</taxon>
        <taxon>Fungi</taxon>
        <taxon>Dikarya</taxon>
        <taxon>Ascomycota</taxon>
        <taxon>Pezizomycotina</taxon>
        <taxon>Sordariomycetes</taxon>
        <taxon>Hypocreomycetidae</taxon>
        <taxon>Glomerellales</taxon>
        <taxon>Glomerellaceae</taxon>
        <taxon>Colletotrichum</taxon>
        <taxon>Colletotrichum graminicola species complex</taxon>
    </lineage>
</organism>
<gene>
    <name evidence="11" type="ORF">CSUB01_07732</name>
</gene>
<reference evidence="12" key="1">
    <citation type="journal article" date="2014" name="Genome Announc.">
        <title>Draft genome sequence of Colletotrichum sublineola, a destructive pathogen of cultivated sorghum.</title>
        <authorList>
            <person name="Baroncelli R."/>
            <person name="Sanz-Martin J.M."/>
            <person name="Rech G.E."/>
            <person name="Sukno S.A."/>
            <person name="Thon M.R."/>
        </authorList>
    </citation>
    <scope>NUCLEOTIDE SEQUENCE [LARGE SCALE GENOMIC DNA]</scope>
    <source>
        <strain evidence="12">TX430BB</strain>
    </source>
</reference>
<dbReference type="InterPro" id="IPR023827">
    <property type="entry name" value="Peptidase_S8_Asp-AS"/>
</dbReference>
<evidence type="ECO:0000256" key="6">
    <source>
        <dbReference type="PROSITE-ProRule" id="PRU01240"/>
    </source>
</evidence>
<dbReference type="HOGENOM" id="CLU_003559_2_1_1"/>
<dbReference type="CDD" id="cd07489">
    <property type="entry name" value="Peptidases_S8_5"/>
    <property type="match status" value="1"/>
</dbReference>
<dbReference type="EMBL" id="JMSE01001247">
    <property type="protein sequence ID" value="KDN63286.1"/>
    <property type="molecule type" value="Genomic_DNA"/>
</dbReference>
<name>A0A066XC07_COLSU</name>
<dbReference type="InterPro" id="IPR034187">
    <property type="entry name" value="Peptidases_S8_5"/>
</dbReference>
<evidence type="ECO:0000256" key="8">
    <source>
        <dbReference type="SAM" id="SignalP"/>
    </source>
</evidence>
<keyword evidence="4 6" id="KW-0378">Hydrolase</keyword>
<dbReference type="PROSITE" id="PS51892">
    <property type="entry name" value="SUBTILASE"/>
    <property type="match status" value="1"/>
</dbReference>
<evidence type="ECO:0000259" key="10">
    <source>
        <dbReference type="Pfam" id="PF06280"/>
    </source>
</evidence>
<proteinExistence type="inferred from homology"/>
<dbReference type="InterPro" id="IPR015500">
    <property type="entry name" value="Peptidase_S8_subtilisin-rel"/>
</dbReference>
<dbReference type="AlphaFoldDB" id="A0A066XC07"/>
<feature type="active site" description="Charge relay system" evidence="6">
    <location>
        <position position="364"/>
    </location>
</feature>
<keyword evidence="5 6" id="KW-0720">Serine protease</keyword>
<evidence type="ECO:0000259" key="9">
    <source>
        <dbReference type="Pfam" id="PF00082"/>
    </source>
</evidence>
<feature type="active site" description="Charge relay system" evidence="6">
    <location>
        <position position="198"/>
    </location>
</feature>
<evidence type="ECO:0000313" key="11">
    <source>
        <dbReference type="EMBL" id="KDN63286.1"/>
    </source>
</evidence>
<dbReference type="Pfam" id="PF06280">
    <property type="entry name" value="fn3_5"/>
    <property type="match status" value="1"/>
</dbReference>
<evidence type="ECO:0000313" key="12">
    <source>
        <dbReference type="Proteomes" id="UP000027238"/>
    </source>
</evidence>
<evidence type="ECO:0000256" key="1">
    <source>
        <dbReference type="ARBA" id="ARBA00011073"/>
    </source>
</evidence>
<dbReference type="PANTHER" id="PTHR43806">
    <property type="entry name" value="PEPTIDASE S8"/>
    <property type="match status" value="1"/>
</dbReference>
<dbReference type="GO" id="GO:0016020">
    <property type="term" value="C:membrane"/>
    <property type="evidence" value="ECO:0007669"/>
    <property type="project" value="InterPro"/>
</dbReference>
<dbReference type="InterPro" id="IPR050131">
    <property type="entry name" value="Peptidase_S8_subtilisin-like"/>
</dbReference>
<dbReference type="InterPro" id="IPR000209">
    <property type="entry name" value="Peptidase_S8/S53_dom"/>
</dbReference>
<accession>A0A066XC07</accession>
<dbReference type="InterPro" id="IPR023828">
    <property type="entry name" value="Peptidase_S8_Ser-AS"/>
</dbReference>
<evidence type="ECO:0000256" key="4">
    <source>
        <dbReference type="ARBA" id="ARBA00022801"/>
    </source>
</evidence>
<dbReference type="PANTHER" id="PTHR43806:SF66">
    <property type="entry name" value="SERIN ENDOPEPTIDASE"/>
    <property type="match status" value="1"/>
</dbReference>
<dbReference type="SUPFAM" id="SSF52743">
    <property type="entry name" value="Subtilisin-like"/>
    <property type="match status" value="1"/>
</dbReference>
<comment type="caution">
    <text evidence="11">The sequence shown here is derived from an EMBL/GenBank/DDBJ whole genome shotgun (WGS) entry which is preliminary data.</text>
</comment>
<feature type="domain" description="C5a peptidase/Subtilisin-like protease SBT2-like Fn3-like" evidence="10">
    <location>
        <begin position="445"/>
        <end position="564"/>
    </location>
</feature>
<evidence type="ECO:0000256" key="5">
    <source>
        <dbReference type="ARBA" id="ARBA00022825"/>
    </source>
</evidence>
<dbReference type="Proteomes" id="UP000027238">
    <property type="component" value="Unassembled WGS sequence"/>
</dbReference>
<dbReference type="Gene3D" id="3.40.50.200">
    <property type="entry name" value="Peptidase S8/S53 domain"/>
    <property type="match status" value="1"/>
</dbReference>
<dbReference type="eggNOG" id="KOG4266">
    <property type="taxonomic scope" value="Eukaryota"/>
</dbReference>
<dbReference type="OMA" id="GWAEEAW"/>
<keyword evidence="12" id="KW-1185">Reference proteome</keyword>
<evidence type="ECO:0000256" key="3">
    <source>
        <dbReference type="ARBA" id="ARBA00022729"/>
    </source>
</evidence>
<dbReference type="GO" id="GO:0006508">
    <property type="term" value="P:proteolysis"/>
    <property type="evidence" value="ECO:0007669"/>
    <property type="project" value="UniProtKB-KW"/>
</dbReference>
<evidence type="ECO:0000256" key="2">
    <source>
        <dbReference type="ARBA" id="ARBA00022670"/>
    </source>
</evidence>
<dbReference type="PROSITE" id="PS00136">
    <property type="entry name" value="SUBTILASE_ASP"/>
    <property type="match status" value="1"/>
</dbReference>
<feature type="chain" id="PRO_5001630002" evidence="8">
    <location>
        <begin position="19"/>
        <end position="741"/>
    </location>
</feature>